<evidence type="ECO:0000256" key="8">
    <source>
        <dbReference type="SAM" id="MobiDB-lite"/>
    </source>
</evidence>
<evidence type="ECO:0000313" key="11">
    <source>
        <dbReference type="Proteomes" id="UP000694403"/>
    </source>
</evidence>
<feature type="compositionally biased region" description="Basic residues" evidence="8">
    <location>
        <begin position="70"/>
        <end position="79"/>
    </location>
</feature>
<dbReference type="CDD" id="cd00086">
    <property type="entry name" value="homeodomain"/>
    <property type="match status" value="1"/>
</dbReference>
<evidence type="ECO:0000256" key="5">
    <source>
        <dbReference type="ARBA" id="ARBA00023163"/>
    </source>
</evidence>
<evidence type="ECO:0000256" key="1">
    <source>
        <dbReference type="ARBA" id="ARBA00004123"/>
    </source>
</evidence>
<feature type="region of interest" description="Disordered" evidence="8">
    <location>
        <begin position="55"/>
        <end position="79"/>
    </location>
</feature>
<dbReference type="GO" id="GO:0000981">
    <property type="term" value="F:DNA-binding transcription factor activity, RNA polymerase II-specific"/>
    <property type="evidence" value="ECO:0007669"/>
    <property type="project" value="TreeGrafter"/>
</dbReference>
<keyword evidence="6 7" id="KW-0371">Homeobox</keyword>
<evidence type="ECO:0000259" key="9">
    <source>
        <dbReference type="PROSITE" id="PS50071"/>
    </source>
</evidence>
<feature type="domain" description="Homeobox" evidence="9">
    <location>
        <begin position="72"/>
        <end position="119"/>
    </location>
</feature>
<keyword evidence="6 7" id="KW-0539">Nucleus</keyword>
<proteinExistence type="inferred from homology"/>
<evidence type="ECO:0000256" key="4">
    <source>
        <dbReference type="ARBA" id="ARBA00023015"/>
    </source>
</evidence>
<evidence type="ECO:0000256" key="2">
    <source>
        <dbReference type="ARBA" id="ARBA00006503"/>
    </source>
</evidence>
<dbReference type="Pfam" id="PF00046">
    <property type="entry name" value="Homeodomain"/>
    <property type="match status" value="1"/>
</dbReference>
<dbReference type="Gene3D" id="1.10.10.60">
    <property type="entry name" value="Homeodomain-like"/>
    <property type="match status" value="1"/>
</dbReference>
<keyword evidence="11" id="KW-1185">Reference proteome</keyword>
<dbReference type="PROSITE" id="PS50071">
    <property type="entry name" value="HOMEOBOX_2"/>
    <property type="match status" value="1"/>
</dbReference>
<dbReference type="InterPro" id="IPR009057">
    <property type="entry name" value="Homeodomain-like_sf"/>
</dbReference>
<dbReference type="GO" id="GO:0000978">
    <property type="term" value="F:RNA polymerase II cis-regulatory region sequence-specific DNA binding"/>
    <property type="evidence" value="ECO:0007669"/>
    <property type="project" value="TreeGrafter"/>
</dbReference>
<comment type="similarity">
    <text evidence="2">Belongs to the paired homeobox family. Bicoid subfamily.</text>
</comment>
<dbReference type="InterPro" id="IPR001356">
    <property type="entry name" value="HD"/>
</dbReference>
<dbReference type="SUPFAM" id="SSF46689">
    <property type="entry name" value="Homeodomain-like"/>
    <property type="match status" value="1"/>
</dbReference>
<evidence type="ECO:0000256" key="3">
    <source>
        <dbReference type="ARBA" id="ARBA00022473"/>
    </source>
</evidence>
<evidence type="ECO:0000256" key="6">
    <source>
        <dbReference type="PROSITE-ProRule" id="PRU00108"/>
    </source>
</evidence>
<sequence>SGSGREGHSSAVCANGTQGCITCPPLGHPQGPGVCASTPGAWLLGSHCRASCNLRDKSSGSSGEEEMNLGKKKLRRQRTHFTSQQLQELEATFQRNRYPDMSTREEIASWTNLAEPRIRSQVAEEGAAPADRAVPGGL</sequence>
<dbReference type="PANTHER" id="PTHR45882">
    <property type="entry name" value="PITUITARY HOMEOBOX HOMOLOG PTX1"/>
    <property type="match status" value="1"/>
</dbReference>
<keyword evidence="6 7" id="KW-0238">DNA-binding</keyword>
<dbReference type="GO" id="GO:0005634">
    <property type="term" value="C:nucleus"/>
    <property type="evidence" value="ECO:0007669"/>
    <property type="project" value="UniProtKB-SubCell"/>
</dbReference>
<dbReference type="SMART" id="SM00389">
    <property type="entry name" value="HOX"/>
    <property type="match status" value="1"/>
</dbReference>
<accession>A0A8C3RWB5</accession>
<dbReference type="GO" id="GO:0009653">
    <property type="term" value="P:anatomical structure morphogenesis"/>
    <property type="evidence" value="ECO:0007669"/>
    <property type="project" value="TreeGrafter"/>
</dbReference>
<reference evidence="10" key="1">
    <citation type="submission" date="2025-08" db="UniProtKB">
        <authorList>
            <consortium name="Ensembl"/>
        </authorList>
    </citation>
    <scope>IDENTIFICATION</scope>
</reference>
<evidence type="ECO:0000313" key="10">
    <source>
        <dbReference type="Ensembl" id="ENSCSRP00000005969.1"/>
    </source>
</evidence>
<keyword evidence="5" id="KW-0804">Transcription</keyword>
<organism evidence="10 11">
    <name type="scientific">Chelydra serpentina</name>
    <name type="common">Snapping turtle</name>
    <name type="synonym">Testudo serpentina</name>
    <dbReference type="NCBI Taxonomy" id="8475"/>
    <lineage>
        <taxon>Eukaryota</taxon>
        <taxon>Metazoa</taxon>
        <taxon>Chordata</taxon>
        <taxon>Craniata</taxon>
        <taxon>Vertebrata</taxon>
        <taxon>Euteleostomi</taxon>
        <taxon>Archelosauria</taxon>
        <taxon>Testudinata</taxon>
        <taxon>Testudines</taxon>
        <taxon>Cryptodira</taxon>
        <taxon>Durocryptodira</taxon>
        <taxon>Americhelydia</taxon>
        <taxon>Chelydroidea</taxon>
        <taxon>Chelydridae</taxon>
        <taxon>Chelydra</taxon>
    </lineage>
</organism>
<protein>
    <recommendedName>
        <fullName evidence="9">Homeobox domain-containing protein</fullName>
    </recommendedName>
</protein>
<dbReference type="Ensembl" id="ENSCSRT00000006163.1">
    <property type="protein sequence ID" value="ENSCSRP00000005969.1"/>
    <property type="gene ID" value="ENSCSRG00000004475.1"/>
</dbReference>
<dbReference type="PANTHER" id="PTHR45882:SF2">
    <property type="entry name" value="PITUITARY HOMEOBOX 3"/>
    <property type="match status" value="1"/>
</dbReference>
<evidence type="ECO:0000256" key="7">
    <source>
        <dbReference type="RuleBase" id="RU000682"/>
    </source>
</evidence>
<dbReference type="AlphaFoldDB" id="A0A8C3RWB5"/>
<keyword evidence="4" id="KW-0805">Transcription regulation</keyword>
<feature type="DNA-binding region" description="Homeobox" evidence="6">
    <location>
        <begin position="74"/>
        <end position="120"/>
    </location>
</feature>
<dbReference type="Proteomes" id="UP000694403">
    <property type="component" value="Unplaced"/>
</dbReference>
<reference evidence="10" key="2">
    <citation type="submission" date="2025-09" db="UniProtKB">
        <authorList>
            <consortium name="Ensembl"/>
        </authorList>
    </citation>
    <scope>IDENTIFICATION</scope>
</reference>
<keyword evidence="3" id="KW-0217">Developmental protein</keyword>
<comment type="subcellular location">
    <subcellularLocation>
        <location evidence="1 6 7">Nucleus</location>
    </subcellularLocation>
</comment>
<name>A0A8C3RWB5_CHESE</name>